<proteinExistence type="predicted"/>
<sequence length="96" mass="11662">MTKEEYKDYIATKYYRIEDTVTENTRITAVGGDKSKQENHLYTWERIYHFSCGNCKNWWSYATEEDSYNWKYRKKSCPHCGYYTTIQPNPKFIEKS</sequence>
<reference evidence="1" key="1">
    <citation type="submission" date="2018-05" db="EMBL/GenBank/DDBJ databases">
        <authorList>
            <person name="Lanie J.A."/>
            <person name="Ng W.-L."/>
            <person name="Kazmierczak K.M."/>
            <person name="Andrzejewski T.M."/>
            <person name="Davidsen T.M."/>
            <person name="Wayne K.J."/>
            <person name="Tettelin H."/>
            <person name="Glass J.I."/>
            <person name="Rusch D."/>
            <person name="Podicherti R."/>
            <person name="Tsui H.-C.T."/>
            <person name="Winkler M.E."/>
        </authorList>
    </citation>
    <scope>NUCLEOTIDE SEQUENCE</scope>
</reference>
<dbReference type="AlphaFoldDB" id="A0A382FP44"/>
<accession>A0A382FP44</accession>
<evidence type="ECO:0000313" key="1">
    <source>
        <dbReference type="EMBL" id="SVB64355.1"/>
    </source>
</evidence>
<organism evidence="1">
    <name type="scientific">marine metagenome</name>
    <dbReference type="NCBI Taxonomy" id="408172"/>
    <lineage>
        <taxon>unclassified sequences</taxon>
        <taxon>metagenomes</taxon>
        <taxon>ecological metagenomes</taxon>
    </lineage>
</organism>
<name>A0A382FP44_9ZZZZ</name>
<gene>
    <name evidence="1" type="ORF">METZ01_LOCUS217209</name>
</gene>
<dbReference type="EMBL" id="UINC01050872">
    <property type="protein sequence ID" value="SVB64355.1"/>
    <property type="molecule type" value="Genomic_DNA"/>
</dbReference>
<protein>
    <submittedName>
        <fullName evidence="1">Uncharacterized protein</fullName>
    </submittedName>
</protein>